<evidence type="ECO:0000259" key="5">
    <source>
        <dbReference type="Pfam" id="PF26580"/>
    </source>
</evidence>
<organism evidence="6 7">
    <name type="scientific">Streptomyces peucetius</name>
    <dbReference type="NCBI Taxonomy" id="1950"/>
    <lineage>
        <taxon>Bacteria</taxon>
        <taxon>Bacillati</taxon>
        <taxon>Actinomycetota</taxon>
        <taxon>Actinomycetes</taxon>
        <taxon>Kitasatosporales</taxon>
        <taxon>Streptomycetaceae</taxon>
        <taxon>Streptomyces</taxon>
    </lineage>
</organism>
<feature type="signal peptide" evidence="4">
    <location>
        <begin position="1"/>
        <end position="25"/>
    </location>
</feature>
<evidence type="ECO:0000256" key="3">
    <source>
        <dbReference type="SAM" id="MobiDB-lite"/>
    </source>
</evidence>
<name>A0ABY6I3D2_STRPE</name>
<evidence type="ECO:0000256" key="4">
    <source>
        <dbReference type="SAM" id="SignalP"/>
    </source>
</evidence>
<gene>
    <name evidence="6" type="ORF">OGH68_07540</name>
</gene>
<feature type="chain" id="PRO_5045268298" description="Low molecular weight antigen MTB12-like C-terminal domain-containing protein" evidence="4">
    <location>
        <begin position="26"/>
        <end position="176"/>
    </location>
</feature>
<evidence type="ECO:0000256" key="1">
    <source>
        <dbReference type="ARBA" id="ARBA00022729"/>
    </source>
</evidence>
<sequence>MTGSKSPRPVVWAAAAVLVLGPLAAACSDDGGDGSAPATSPTPAASAPETPGERSGPADRAAAEEEVKKNWTTFFDPRTSTDEKVKVLENGEALRPALTAFSGDRNATQASAEVTDVRFTSETEATVTYDLMVGGNTALPGAKGTAVLDDGTWKVSQKALCALVELSPDARAVPGC</sequence>
<evidence type="ECO:0000313" key="7">
    <source>
        <dbReference type="Proteomes" id="UP001163878"/>
    </source>
</evidence>
<proteinExistence type="inferred from homology"/>
<reference evidence="6" key="1">
    <citation type="submission" date="2022-10" db="EMBL/GenBank/DDBJ databases">
        <title>Cytochrome P450 Catalyzes Benzene Ring Formation in the Biosynthesis of Trialkyl-Substituted Aromatic Polyketides.</title>
        <authorList>
            <person name="Zhao E."/>
            <person name="Ge H."/>
        </authorList>
    </citation>
    <scope>NUCLEOTIDE SEQUENCE</scope>
    <source>
        <strain evidence="6">NA0869</strain>
    </source>
</reference>
<feature type="region of interest" description="Disordered" evidence="3">
    <location>
        <begin position="26"/>
        <end position="70"/>
    </location>
</feature>
<dbReference type="PROSITE" id="PS51257">
    <property type="entry name" value="PROKAR_LIPOPROTEIN"/>
    <property type="match status" value="1"/>
</dbReference>
<dbReference type="InterPro" id="IPR058644">
    <property type="entry name" value="Mtb12-like_C"/>
</dbReference>
<evidence type="ECO:0000256" key="2">
    <source>
        <dbReference type="ARBA" id="ARBA00093774"/>
    </source>
</evidence>
<feature type="compositionally biased region" description="Low complexity" evidence="3">
    <location>
        <begin position="35"/>
        <end position="50"/>
    </location>
</feature>
<dbReference type="Proteomes" id="UP001163878">
    <property type="component" value="Chromosome"/>
</dbReference>
<dbReference type="RefSeq" id="WP_264242552.1">
    <property type="nucleotide sequence ID" value="NZ_CP107567.1"/>
</dbReference>
<keyword evidence="1 4" id="KW-0732">Signal</keyword>
<accession>A0ABY6I3D2</accession>
<dbReference type="Pfam" id="PF26580">
    <property type="entry name" value="Mtb12_C"/>
    <property type="match status" value="1"/>
</dbReference>
<dbReference type="EMBL" id="CP107567">
    <property type="protein sequence ID" value="UYQ61341.1"/>
    <property type="molecule type" value="Genomic_DNA"/>
</dbReference>
<keyword evidence="7" id="KW-1185">Reference proteome</keyword>
<evidence type="ECO:0000313" key="6">
    <source>
        <dbReference type="EMBL" id="UYQ61341.1"/>
    </source>
</evidence>
<feature type="domain" description="Low molecular weight antigen MTB12-like C-terminal" evidence="5">
    <location>
        <begin position="61"/>
        <end position="167"/>
    </location>
</feature>
<protein>
    <recommendedName>
        <fullName evidence="5">Low molecular weight antigen MTB12-like C-terminal domain-containing protein</fullName>
    </recommendedName>
</protein>
<comment type="similarity">
    <text evidence="2">Belongs to the MTB12 family.</text>
</comment>